<organism evidence="2 3">
    <name type="scientific">Symbiodinium pilosum</name>
    <name type="common">Dinoflagellate</name>
    <dbReference type="NCBI Taxonomy" id="2952"/>
    <lineage>
        <taxon>Eukaryota</taxon>
        <taxon>Sar</taxon>
        <taxon>Alveolata</taxon>
        <taxon>Dinophyceae</taxon>
        <taxon>Suessiales</taxon>
        <taxon>Symbiodiniaceae</taxon>
        <taxon>Symbiodinium</taxon>
    </lineage>
</organism>
<evidence type="ECO:0000256" key="1">
    <source>
        <dbReference type="SAM" id="MobiDB-lite"/>
    </source>
</evidence>
<dbReference type="AlphaFoldDB" id="A0A812TQ62"/>
<dbReference type="SUPFAM" id="SSF47473">
    <property type="entry name" value="EF-hand"/>
    <property type="match status" value="2"/>
</dbReference>
<feature type="region of interest" description="Disordered" evidence="1">
    <location>
        <begin position="187"/>
        <end position="209"/>
    </location>
</feature>
<evidence type="ECO:0000313" key="2">
    <source>
        <dbReference type="EMBL" id="CAE7532530.1"/>
    </source>
</evidence>
<dbReference type="InterPro" id="IPR011992">
    <property type="entry name" value="EF-hand-dom_pair"/>
</dbReference>
<dbReference type="Proteomes" id="UP000649617">
    <property type="component" value="Unassembled WGS sequence"/>
</dbReference>
<proteinExistence type="predicted"/>
<dbReference type="OrthoDB" id="430668at2759"/>
<accession>A0A812TQ62</accession>
<gene>
    <name evidence="2" type="primary">ftsH</name>
    <name evidence="2" type="ORF">SPIL2461_LOCUS14036</name>
</gene>
<feature type="non-terminal residue" evidence="2">
    <location>
        <position position="385"/>
    </location>
</feature>
<name>A0A812TQ62_SYMPI</name>
<comment type="caution">
    <text evidence="2">The sequence shown here is derived from an EMBL/GenBank/DDBJ whole genome shotgun (WGS) entry which is preliminary data.</text>
</comment>
<protein>
    <submittedName>
        <fullName evidence="2">FtsH protein</fullName>
    </submittedName>
</protein>
<sequence>RNLAEQRKAFIKETRDMEDLSFWGAQGIPGFAAHLKARFGSVLAGWRILDSAKKGRMSFHPFCKAARKCGYHGNVKKLWEELDATNKGFITLADIDPDVWNMVSAFKVELMQRYGDMLLAWQECIDVHGAGKVSEKEIGESLHELGLEMDARQLLKMFISMPGATHITLKDFDPRAYHRWQTSALPSLSQGDESTEAAMTDDKARSTRARGRLGVSTKEAFQAAMISQFGTLFRAWREGLDPTGRDRLSWGEFTHVFRLLGLHGDLQALWDELDTEGIGVVRFSDIDEETASLWSEMRSCFQEVYGNMLRAWMTGVDVEGIGHVDEDQFVAACKKAGFLKEAAAQTLFHLLRPPASGSFLSLRDFDRKAFKAFLSNDFRMLSVVA</sequence>
<dbReference type="EMBL" id="CAJNIZ010031768">
    <property type="protein sequence ID" value="CAE7532530.1"/>
    <property type="molecule type" value="Genomic_DNA"/>
</dbReference>
<keyword evidence="3" id="KW-1185">Reference proteome</keyword>
<dbReference type="Gene3D" id="1.10.238.10">
    <property type="entry name" value="EF-hand"/>
    <property type="match status" value="2"/>
</dbReference>
<reference evidence="2" key="1">
    <citation type="submission" date="2021-02" db="EMBL/GenBank/DDBJ databases">
        <authorList>
            <person name="Dougan E. K."/>
            <person name="Rhodes N."/>
            <person name="Thang M."/>
            <person name="Chan C."/>
        </authorList>
    </citation>
    <scope>NUCLEOTIDE SEQUENCE</scope>
</reference>
<evidence type="ECO:0000313" key="3">
    <source>
        <dbReference type="Proteomes" id="UP000649617"/>
    </source>
</evidence>